<keyword evidence="3" id="KW-1185">Reference proteome</keyword>
<evidence type="ECO:0000313" key="3">
    <source>
        <dbReference type="Proteomes" id="UP000188174"/>
    </source>
</evidence>
<organism evidence="2 3">
    <name type="scientific">Roseibium algicola</name>
    <dbReference type="NCBI Taxonomy" id="2857014"/>
    <lineage>
        <taxon>Bacteria</taxon>
        <taxon>Pseudomonadati</taxon>
        <taxon>Pseudomonadota</taxon>
        <taxon>Alphaproteobacteria</taxon>
        <taxon>Hyphomicrobiales</taxon>
        <taxon>Stappiaceae</taxon>
        <taxon>Roseibium</taxon>
    </lineage>
</organism>
<dbReference type="InterPro" id="IPR018754">
    <property type="entry name" value="RovC-like_DNA-bd"/>
</dbReference>
<proteinExistence type="predicted"/>
<dbReference type="Pfam" id="PF10074">
    <property type="entry name" value="RovC_DNA-bd"/>
    <property type="match status" value="1"/>
</dbReference>
<feature type="domain" description="T6SS Transcription factor RovC-like DNA binding" evidence="1">
    <location>
        <begin position="84"/>
        <end position="178"/>
    </location>
</feature>
<gene>
    <name evidence="2" type="ORF">B0E33_18860</name>
</gene>
<name>A0ABM6I4U1_9HYPH</name>
<dbReference type="Proteomes" id="UP000188174">
    <property type="component" value="Chromosome"/>
</dbReference>
<reference evidence="2 3" key="1">
    <citation type="submission" date="2017-02" db="EMBL/GenBank/DDBJ databases">
        <authorList>
            <person name="Jeong S."/>
        </authorList>
    </citation>
    <scope>NUCLEOTIDE SEQUENCE [LARGE SCALE GENOMIC DNA]</scope>
    <source>
        <strain evidence="2 3">RMAR6-6</strain>
    </source>
</reference>
<accession>A0ABM6I4U1</accession>
<evidence type="ECO:0000259" key="1">
    <source>
        <dbReference type="Pfam" id="PF10074"/>
    </source>
</evidence>
<dbReference type="EMBL" id="CP019630">
    <property type="protein sequence ID" value="AQQ05384.1"/>
    <property type="molecule type" value="Genomic_DNA"/>
</dbReference>
<evidence type="ECO:0000313" key="2">
    <source>
        <dbReference type="EMBL" id="AQQ05384.1"/>
    </source>
</evidence>
<protein>
    <recommendedName>
        <fullName evidence="1">T6SS Transcription factor RovC-like DNA binding domain-containing protein</fullName>
    </recommendedName>
</protein>
<sequence length="178" mass="20026">MWDPDLFARVLPVTAERARPGAAQLDIKALPCNVTIVQSGSDAHHVLLQQAGQSLQMLVEARNVLAPLHLKTEAVWPPHLNKSRLALMEALNVFLQTGELPARLFPPDPRNRRLTVILQALDGALDGATHREIAVALFGEEKVSRDWTDPGNHLRDHVRRAIRRGRYLMKEGYLNFLR</sequence>